<dbReference type="PANTHER" id="PTHR12526:SF510">
    <property type="entry name" value="D-INOSITOL 3-PHOSPHATE GLYCOSYLTRANSFERASE"/>
    <property type="match status" value="1"/>
</dbReference>
<dbReference type="eggNOG" id="COG0438">
    <property type="taxonomic scope" value="Bacteria"/>
</dbReference>
<evidence type="ECO:0000256" key="2">
    <source>
        <dbReference type="ARBA" id="ARBA00022679"/>
    </source>
</evidence>
<dbReference type="EMBL" id="DS989850">
    <property type="protein sequence ID" value="EDX75054.1"/>
    <property type="molecule type" value="Genomic_DNA"/>
</dbReference>
<reference evidence="4 5" key="1">
    <citation type="submission" date="2008-07" db="EMBL/GenBank/DDBJ databases">
        <authorList>
            <person name="Tandeau de Marsac N."/>
            <person name="Ferriera S."/>
            <person name="Johnson J."/>
            <person name="Kravitz S."/>
            <person name="Beeson K."/>
            <person name="Sutton G."/>
            <person name="Rogers Y.-H."/>
            <person name="Friedman R."/>
            <person name="Frazier M."/>
            <person name="Venter J.C."/>
        </authorList>
    </citation>
    <scope>NUCLEOTIDE SEQUENCE [LARGE SCALE GENOMIC DNA]</scope>
    <source>
        <strain evidence="4 5">PCC 7420</strain>
    </source>
</reference>
<dbReference type="Pfam" id="PF00534">
    <property type="entry name" value="Glycos_transf_1"/>
    <property type="match status" value="1"/>
</dbReference>
<dbReference type="HOGENOM" id="CLU_782169_0_0_3"/>
<evidence type="ECO:0000313" key="4">
    <source>
        <dbReference type="EMBL" id="EDX75054.1"/>
    </source>
</evidence>
<dbReference type="CDD" id="cd03801">
    <property type="entry name" value="GT4_PimA-like"/>
    <property type="match status" value="1"/>
</dbReference>
<dbReference type="InterPro" id="IPR001296">
    <property type="entry name" value="Glyco_trans_1"/>
</dbReference>
<keyword evidence="1" id="KW-0328">Glycosyltransferase</keyword>
<keyword evidence="2 4" id="KW-0808">Transferase</keyword>
<evidence type="ECO:0000259" key="3">
    <source>
        <dbReference type="Pfam" id="PF00534"/>
    </source>
</evidence>
<dbReference type="Proteomes" id="UP000003835">
    <property type="component" value="Unassembled WGS sequence"/>
</dbReference>
<protein>
    <submittedName>
        <fullName evidence="4">Glycosyl transferase, group 1 family protein</fullName>
    </submittedName>
</protein>
<dbReference type="AlphaFoldDB" id="B4VS43"/>
<keyword evidence="5" id="KW-1185">Reference proteome</keyword>
<feature type="domain" description="Glycosyl transferase family 1" evidence="3">
    <location>
        <begin position="152"/>
        <end position="306"/>
    </location>
</feature>
<gene>
    <name evidence="4" type="ORF">MC7420_2058</name>
</gene>
<sequence length="336" mass="38980">MFEPKKYEHWQHFRKAKKFRQAWGAWSVVKQEIRANQYNIIEFYGDEFWLAIWQLSKLPQRPLLVAHTNGLELLYRHRSSSYNPYNNYLRDWFDKQTHARFSLMAFAHADAFVSLCELDRKYVLNLGLYPAQRTAVVEPGLDEEYLSLPFISQKQERVAFIGTWIARKGVKNLSTVMTRVLTQHPDLNFDIYGTGGARDTVLASFPAKLHTRIAVHPRLSNQEIANGLAQAKVFFFPSQYEGFGIALAEAMACSCAVVTTPTGFGAELKDEREALLCNFEDVEAMERHISRLLQDDDLRLKIARQGWERVRSLNWESNIKKLATIYSEWIAEHQTR</sequence>
<dbReference type="STRING" id="118168.MC7420_2058"/>
<dbReference type="SUPFAM" id="SSF53756">
    <property type="entry name" value="UDP-Glycosyltransferase/glycogen phosphorylase"/>
    <property type="match status" value="1"/>
</dbReference>
<dbReference type="Gene3D" id="3.40.50.2000">
    <property type="entry name" value="Glycogen Phosphorylase B"/>
    <property type="match status" value="2"/>
</dbReference>
<evidence type="ECO:0000256" key="1">
    <source>
        <dbReference type="ARBA" id="ARBA00022676"/>
    </source>
</evidence>
<proteinExistence type="predicted"/>
<accession>B4VS43</accession>
<dbReference type="GO" id="GO:0016757">
    <property type="term" value="F:glycosyltransferase activity"/>
    <property type="evidence" value="ECO:0007669"/>
    <property type="project" value="UniProtKB-KW"/>
</dbReference>
<name>B4VS43_9CYAN</name>
<organism evidence="4 5">
    <name type="scientific">Coleofasciculus chthonoplastes PCC 7420</name>
    <dbReference type="NCBI Taxonomy" id="118168"/>
    <lineage>
        <taxon>Bacteria</taxon>
        <taxon>Bacillati</taxon>
        <taxon>Cyanobacteriota</taxon>
        <taxon>Cyanophyceae</taxon>
        <taxon>Coleofasciculales</taxon>
        <taxon>Coleofasciculaceae</taxon>
        <taxon>Coleofasciculus</taxon>
    </lineage>
</organism>
<dbReference type="PANTHER" id="PTHR12526">
    <property type="entry name" value="GLYCOSYLTRANSFERASE"/>
    <property type="match status" value="1"/>
</dbReference>
<evidence type="ECO:0000313" key="5">
    <source>
        <dbReference type="Proteomes" id="UP000003835"/>
    </source>
</evidence>